<keyword evidence="6 14" id="KW-0472">Membrane</keyword>
<evidence type="ECO:0000256" key="8">
    <source>
        <dbReference type="ARBA" id="ARBA00023157"/>
    </source>
</evidence>
<keyword evidence="10 12" id="KW-0807">Transducer</keyword>
<evidence type="ECO:0000256" key="13">
    <source>
        <dbReference type="SAM" id="MobiDB-lite"/>
    </source>
</evidence>
<dbReference type="InterPro" id="IPR001112">
    <property type="entry name" value="ETB_rcpt"/>
</dbReference>
<evidence type="ECO:0000256" key="2">
    <source>
        <dbReference type="ARBA" id="ARBA00022475"/>
    </source>
</evidence>
<evidence type="ECO:0000256" key="6">
    <source>
        <dbReference type="ARBA" id="ARBA00023136"/>
    </source>
</evidence>
<dbReference type="FunFam" id="1.20.1070.10:FF:000076">
    <property type="entry name" value="Endothelin receptor type B"/>
    <property type="match status" value="1"/>
</dbReference>
<feature type="transmembrane region" description="Helical" evidence="14">
    <location>
        <begin position="469"/>
        <end position="490"/>
    </location>
</feature>
<keyword evidence="3 12" id="KW-0812">Transmembrane</keyword>
<gene>
    <name evidence="16" type="ORF">F2P81_007859</name>
</gene>
<reference evidence="16 17" key="1">
    <citation type="submission" date="2019-06" db="EMBL/GenBank/DDBJ databases">
        <title>Draft genomes of female and male turbot (Scophthalmus maximus).</title>
        <authorList>
            <person name="Xu H."/>
            <person name="Xu X.-W."/>
            <person name="Shao C."/>
            <person name="Chen S."/>
        </authorList>
    </citation>
    <scope>NUCLEOTIDE SEQUENCE [LARGE SCALE GENOMIC DNA]</scope>
    <source>
        <strain evidence="16">Ysfricsl-2016a</strain>
        <tissue evidence="16">Blood</tissue>
    </source>
</reference>
<evidence type="ECO:0000256" key="7">
    <source>
        <dbReference type="ARBA" id="ARBA00023139"/>
    </source>
</evidence>
<dbReference type="Pfam" id="PF00001">
    <property type="entry name" value="7tm_1"/>
    <property type="match status" value="1"/>
</dbReference>
<dbReference type="PROSITE" id="PS50262">
    <property type="entry name" value="G_PROTEIN_RECEP_F1_2"/>
    <property type="match status" value="1"/>
</dbReference>
<dbReference type="AlphaFoldDB" id="A0A6A4T8Y6"/>
<dbReference type="CDD" id="cd15977">
    <property type="entry name" value="7tmA_ET-CR"/>
    <property type="match status" value="1"/>
</dbReference>
<feature type="transmembrane region" description="Helical" evidence="14">
    <location>
        <begin position="525"/>
        <end position="551"/>
    </location>
</feature>
<dbReference type="PRINTS" id="PR00571">
    <property type="entry name" value="ENDOTHELINBR"/>
</dbReference>
<dbReference type="GO" id="GO:0048066">
    <property type="term" value="P:developmental pigmentation"/>
    <property type="evidence" value="ECO:0007669"/>
    <property type="project" value="TreeGrafter"/>
</dbReference>
<dbReference type="GO" id="GO:0005886">
    <property type="term" value="C:plasma membrane"/>
    <property type="evidence" value="ECO:0007669"/>
    <property type="project" value="UniProtKB-SubCell"/>
</dbReference>
<dbReference type="PRINTS" id="PR00237">
    <property type="entry name" value="GPCRRHODOPSN"/>
</dbReference>
<comment type="subcellular location">
    <subcellularLocation>
        <location evidence="1">Cell membrane</location>
        <topology evidence="1">Multi-pass membrane protein</topology>
    </subcellularLocation>
</comment>
<comment type="caution">
    <text evidence="16">The sequence shown here is derived from an EMBL/GenBank/DDBJ whole genome shotgun (WGS) entry which is preliminary data.</text>
</comment>
<dbReference type="InterPro" id="IPR000276">
    <property type="entry name" value="GPCR_Rhodpsn"/>
</dbReference>
<evidence type="ECO:0000256" key="3">
    <source>
        <dbReference type="ARBA" id="ARBA00022692"/>
    </source>
</evidence>
<keyword evidence="11" id="KW-0449">Lipoprotein</keyword>
<dbReference type="GO" id="GO:0048484">
    <property type="term" value="P:enteric nervous system development"/>
    <property type="evidence" value="ECO:0007669"/>
    <property type="project" value="InterPro"/>
</dbReference>
<dbReference type="GO" id="GO:0008217">
    <property type="term" value="P:regulation of blood pressure"/>
    <property type="evidence" value="ECO:0007669"/>
    <property type="project" value="InterPro"/>
</dbReference>
<accession>A0A6A4T8Y6</accession>
<evidence type="ECO:0000256" key="10">
    <source>
        <dbReference type="ARBA" id="ARBA00023224"/>
    </source>
</evidence>
<dbReference type="InterPro" id="IPR000499">
    <property type="entry name" value="Endthln_rcpt"/>
</dbReference>
<keyword evidence="5 12" id="KW-0297">G-protein coupled receptor</keyword>
<dbReference type="PANTHER" id="PTHR46099:SF4">
    <property type="entry name" value="ENDOTHELIN RECEPTOR TYPE B"/>
    <property type="match status" value="1"/>
</dbReference>
<protein>
    <recommendedName>
        <fullName evidence="15">G-protein coupled receptors family 1 profile domain-containing protein</fullName>
    </recommendedName>
</protein>
<evidence type="ECO:0000259" key="15">
    <source>
        <dbReference type="PROSITE" id="PS50262"/>
    </source>
</evidence>
<proteinExistence type="inferred from homology"/>
<feature type="transmembrane region" description="Helical" evidence="14">
    <location>
        <begin position="352"/>
        <end position="376"/>
    </location>
</feature>
<feature type="transmembrane region" description="Helical" evidence="14">
    <location>
        <begin position="388"/>
        <end position="409"/>
    </location>
</feature>
<dbReference type="SUPFAM" id="SSF81321">
    <property type="entry name" value="Family A G protein-coupled receptor-like"/>
    <property type="match status" value="1"/>
</dbReference>
<keyword evidence="7" id="KW-0564">Palmitate</keyword>
<keyword evidence="4 14" id="KW-1133">Transmembrane helix</keyword>
<dbReference type="Gene3D" id="1.20.1070.10">
    <property type="entry name" value="Rhodopsin 7-helix transmembrane proteins"/>
    <property type="match status" value="1"/>
</dbReference>
<dbReference type="EMBL" id="VEVO01000007">
    <property type="protein sequence ID" value="KAF0039624.1"/>
    <property type="molecule type" value="Genomic_DNA"/>
</dbReference>
<dbReference type="InterPro" id="IPR051193">
    <property type="entry name" value="GPCR_endothelin_rcpt"/>
</dbReference>
<name>A0A6A4T8Y6_SCOMX</name>
<feature type="transmembrane region" description="Helical" evidence="14">
    <location>
        <begin position="571"/>
        <end position="591"/>
    </location>
</feature>
<feature type="transmembrane region" description="Helical" evidence="14">
    <location>
        <begin position="611"/>
        <end position="639"/>
    </location>
</feature>
<dbReference type="Proteomes" id="UP000438429">
    <property type="component" value="Unassembled WGS sequence"/>
</dbReference>
<keyword evidence="9 12" id="KW-0675">Receptor</keyword>
<keyword evidence="8" id="KW-1015">Disulfide bond</keyword>
<dbReference type="PRINTS" id="PR00366">
    <property type="entry name" value="ENDOTHELINR"/>
</dbReference>
<keyword evidence="2" id="KW-1003">Cell membrane</keyword>
<feature type="region of interest" description="Disordered" evidence="13">
    <location>
        <begin position="305"/>
        <end position="331"/>
    </location>
</feature>
<feature type="transmembrane region" description="Helical" evidence="14">
    <location>
        <begin position="429"/>
        <end position="448"/>
    </location>
</feature>
<dbReference type="GO" id="GO:0004962">
    <property type="term" value="F:endothelin receptor activity"/>
    <property type="evidence" value="ECO:0007669"/>
    <property type="project" value="InterPro"/>
</dbReference>
<feature type="compositionally biased region" description="Basic and acidic residues" evidence="13">
    <location>
        <begin position="206"/>
        <end position="217"/>
    </location>
</feature>
<evidence type="ECO:0000256" key="11">
    <source>
        <dbReference type="ARBA" id="ARBA00023288"/>
    </source>
</evidence>
<evidence type="ECO:0000256" key="14">
    <source>
        <dbReference type="SAM" id="Phobius"/>
    </source>
</evidence>
<dbReference type="PANTHER" id="PTHR46099">
    <property type="entry name" value="G_PROTEIN_RECEP_F1_2 DOMAIN-CONTAINING PROTEIN"/>
    <property type="match status" value="1"/>
</dbReference>
<feature type="region of interest" description="Disordered" evidence="13">
    <location>
        <begin position="114"/>
        <end position="218"/>
    </location>
</feature>
<feature type="domain" description="G-protein coupled receptors family 1 profile" evidence="15">
    <location>
        <begin position="368"/>
        <end position="636"/>
    </location>
</feature>
<evidence type="ECO:0000313" key="17">
    <source>
        <dbReference type="Proteomes" id="UP000438429"/>
    </source>
</evidence>
<evidence type="ECO:0000256" key="12">
    <source>
        <dbReference type="RuleBase" id="RU000688"/>
    </source>
</evidence>
<dbReference type="InterPro" id="IPR017452">
    <property type="entry name" value="GPCR_Rhodpsn_7TM"/>
</dbReference>
<dbReference type="GO" id="GO:0042310">
    <property type="term" value="P:vasoconstriction"/>
    <property type="evidence" value="ECO:0007669"/>
    <property type="project" value="InterPro"/>
</dbReference>
<feature type="compositionally biased region" description="Basic and acidic residues" evidence="13">
    <location>
        <begin position="114"/>
        <end position="129"/>
    </location>
</feature>
<comment type="similarity">
    <text evidence="12">Belongs to the G-protein coupled receptor 1 family.</text>
</comment>
<organism evidence="16 17">
    <name type="scientific">Scophthalmus maximus</name>
    <name type="common">Turbot</name>
    <name type="synonym">Psetta maxima</name>
    <dbReference type="NCBI Taxonomy" id="52904"/>
    <lineage>
        <taxon>Eukaryota</taxon>
        <taxon>Metazoa</taxon>
        <taxon>Chordata</taxon>
        <taxon>Craniata</taxon>
        <taxon>Vertebrata</taxon>
        <taxon>Euteleostomi</taxon>
        <taxon>Actinopterygii</taxon>
        <taxon>Neopterygii</taxon>
        <taxon>Teleostei</taxon>
        <taxon>Neoteleostei</taxon>
        <taxon>Acanthomorphata</taxon>
        <taxon>Carangaria</taxon>
        <taxon>Pleuronectiformes</taxon>
        <taxon>Pleuronectoidei</taxon>
        <taxon>Scophthalmidae</taxon>
        <taxon>Scophthalmus</taxon>
    </lineage>
</organism>
<evidence type="ECO:0000256" key="9">
    <source>
        <dbReference type="ARBA" id="ARBA00023170"/>
    </source>
</evidence>
<evidence type="ECO:0000256" key="5">
    <source>
        <dbReference type="ARBA" id="ARBA00023040"/>
    </source>
</evidence>
<feature type="compositionally biased region" description="Basic and acidic residues" evidence="13">
    <location>
        <begin position="145"/>
        <end position="156"/>
    </location>
</feature>
<evidence type="ECO:0000256" key="4">
    <source>
        <dbReference type="ARBA" id="ARBA00022989"/>
    </source>
</evidence>
<evidence type="ECO:0000313" key="16">
    <source>
        <dbReference type="EMBL" id="KAF0039624.1"/>
    </source>
</evidence>
<dbReference type="PROSITE" id="PS00237">
    <property type="entry name" value="G_PROTEIN_RECEP_F1_1"/>
    <property type="match status" value="1"/>
</dbReference>
<evidence type="ECO:0000256" key="1">
    <source>
        <dbReference type="ARBA" id="ARBA00004651"/>
    </source>
</evidence>
<sequence length="672" mass="75058">MIVSLLRLHKKIFVSTGKAGLSQGRESVVAVLVYLTVEILSIKEVCSSFSDLERLRINLVCLWGEQTRAALQHVSVPCFTSFFHDLSNHNTMISDNLPARAFIKALRWSVGESERGAGKQRAEGPDAHTGHTVSCPPAGARRTRRDTQSKGTRRESTGILIGHNLEVIASSTRTERGAGKQRAEGPDAHTGHTVSCPPAGARRTRRDTQSKGTRRESTGILIRHNLEVIASSTPRTGQRSSDWGAQCLLVCEHVPLIAYLHHCRVPSSEENVSLRECRPRVRMRAVALLCLLMVAEVAASRFARDSEAGPEASEPSRSNASLPLPPPQPGRARGSFPPMCINPTEIKHAFKYVNTLVSCLIFVVGLIGNSTLLRIIYKNKCMRNGPNVLIGSLALGDLLYIIIAIPINVFKLIAEDWPFGVYACKLVPFIQKTSVGITVLSLCALSVDRYHAVTSWSRVKGMGIPLWKAVEVTLIWLLAVVLAVPEALAFDMLEIPYRGNKLRVCLLHPEQTISFMKFYQDVKDWWLFGFYFCFPLACTGIFYTLMSCEMLSRKKGMRIALNDHMKQRREVAKTVFCLVLIFALCWLPLHLSRILKKTIYDQNDPNRCELLGFLLVMDYIGINMASLNSCINPIALYFVSQKFKNCFQQTEGHERLAPNRRHEMAGLDLFTL</sequence>
<feature type="compositionally biased region" description="Basic and acidic residues" evidence="13">
    <location>
        <begin position="173"/>
        <end position="190"/>
    </location>
</feature>